<evidence type="ECO:0000313" key="3">
    <source>
        <dbReference type="WBParaSite" id="EN70_9949"/>
    </source>
</evidence>
<feature type="compositionally biased region" description="Low complexity" evidence="1">
    <location>
        <begin position="158"/>
        <end position="172"/>
    </location>
</feature>
<protein>
    <submittedName>
        <fullName evidence="3">Metastasis suppressor protein 1</fullName>
    </submittedName>
</protein>
<feature type="region of interest" description="Disordered" evidence="1">
    <location>
        <begin position="156"/>
        <end position="175"/>
    </location>
</feature>
<feature type="compositionally biased region" description="Polar residues" evidence="1">
    <location>
        <begin position="375"/>
        <end position="386"/>
    </location>
</feature>
<feature type="compositionally biased region" description="Low complexity" evidence="1">
    <location>
        <begin position="1"/>
        <end position="21"/>
    </location>
</feature>
<dbReference type="STRING" id="7209.A0A1I7W5P0"/>
<feature type="region of interest" description="Disordered" evidence="1">
    <location>
        <begin position="1"/>
        <end position="109"/>
    </location>
</feature>
<reference evidence="2" key="1">
    <citation type="submission" date="2012-04" db="EMBL/GenBank/DDBJ databases">
        <title>The Genome Sequence of Loa loa.</title>
        <authorList>
            <consortium name="The Broad Institute Genome Sequencing Platform"/>
            <consortium name="Broad Institute Genome Sequencing Center for Infectious Disease"/>
            <person name="Nutman T.B."/>
            <person name="Fink D.L."/>
            <person name="Russ C."/>
            <person name="Young S."/>
            <person name="Zeng Q."/>
            <person name="Gargeya S."/>
            <person name="Alvarado L."/>
            <person name="Berlin A."/>
            <person name="Chapman S.B."/>
            <person name="Chen Z."/>
            <person name="Freedman E."/>
            <person name="Gellesch M."/>
            <person name="Goldberg J."/>
            <person name="Griggs A."/>
            <person name="Gujja S."/>
            <person name="Heilman E.R."/>
            <person name="Heiman D."/>
            <person name="Howarth C."/>
            <person name="Mehta T."/>
            <person name="Neiman D."/>
            <person name="Pearson M."/>
            <person name="Roberts A."/>
            <person name="Saif S."/>
            <person name="Shea T."/>
            <person name="Shenoy N."/>
            <person name="Sisk P."/>
            <person name="Stolte C."/>
            <person name="Sykes S."/>
            <person name="White J."/>
            <person name="Yandava C."/>
            <person name="Haas B."/>
            <person name="Henn M.R."/>
            <person name="Nusbaum C."/>
            <person name="Birren B."/>
        </authorList>
    </citation>
    <scope>NUCLEOTIDE SEQUENCE [LARGE SCALE GENOMIC DNA]</scope>
</reference>
<keyword evidence="2" id="KW-1185">Reference proteome</keyword>
<name>A0A1I7W5P0_LOALO</name>
<feature type="compositionally biased region" description="Low complexity" evidence="1">
    <location>
        <begin position="388"/>
        <end position="399"/>
    </location>
</feature>
<sequence length="444" mass="46519">GAGSRSSGLPLQSSSSSSSCSNTALQGVKRPSNRTPQSSGVQLKQPTNLDPTKNKRFSKSSEEDSAYAGFGSSSPISSAESSSMSLNSTSSKNSSCSGITTTITHPKPRTLSTLTFQHTNNSNHRFSGGIIQPPSSPHESKPILAVKGISAPKVTHLTSPSSKYTSPTTTIPQNSPIPDEVLQSKQFSSSLDSGQQPEITTTVTTSNTSVTGNASSTFSTTKTTKSIVPSQSPTVGVVSPMMNHRVIKLPQTSNSGIADGGNQSDTSTTSGSRDSDNASVIYNPTIDDANSLADNSTIKDKKAPPLPPVRTNSHLETTFDSNCGVTTSEITTPSKSNITATFPGSDLEGIPPMEPIIPLVPPPYNVVLKNGKTYRQNTHPSATRNGSLRDSSTSDDSLDSISTTIRCAVPHHPSGYLSEGESLFTGNATVPELSMAGISRIMWQ</sequence>
<feature type="compositionally biased region" description="Low complexity" evidence="1">
    <location>
        <begin position="72"/>
        <end position="97"/>
    </location>
</feature>
<dbReference type="AlphaFoldDB" id="A0A1I7W5P0"/>
<feature type="region of interest" description="Disordered" evidence="1">
    <location>
        <begin position="375"/>
        <end position="399"/>
    </location>
</feature>
<evidence type="ECO:0000256" key="1">
    <source>
        <dbReference type="SAM" id="MobiDB-lite"/>
    </source>
</evidence>
<feature type="region of interest" description="Disordered" evidence="1">
    <location>
        <begin position="206"/>
        <end position="237"/>
    </location>
</feature>
<feature type="compositionally biased region" description="Polar residues" evidence="1">
    <location>
        <begin position="98"/>
        <end position="109"/>
    </location>
</feature>
<reference evidence="3" key="2">
    <citation type="submission" date="2016-11" db="UniProtKB">
        <authorList>
            <consortium name="WormBaseParasite"/>
        </authorList>
    </citation>
    <scope>IDENTIFICATION</scope>
</reference>
<organism evidence="2 3">
    <name type="scientific">Loa loa</name>
    <name type="common">Eye worm</name>
    <name type="synonym">Filaria loa</name>
    <dbReference type="NCBI Taxonomy" id="7209"/>
    <lineage>
        <taxon>Eukaryota</taxon>
        <taxon>Metazoa</taxon>
        <taxon>Ecdysozoa</taxon>
        <taxon>Nematoda</taxon>
        <taxon>Chromadorea</taxon>
        <taxon>Rhabditida</taxon>
        <taxon>Spirurina</taxon>
        <taxon>Spiruromorpha</taxon>
        <taxon>Filarioidea</taxon>
        <taxon>Onchocercidae</taxon>
        <taxon>Loa</taxon>
    </lineage>
</organism>
<accession>A0A1I7W5P0</accession>
<feature type="compositionally biased region" description="Polar residues" evidence="1">
    <location>
        <begin position="33"/>
        <end position="51"/>
    </location>
</feature>
<dbReference type="WBParaSite" id="EN70_9949">
    <property type="protein sequence ID" value="EN70_9949"/>
    <property type="gene ID" value="EN70_9949"/>
</dbReference>
<proteinExistence type="predicted"/>
<feature type="compositionally biased region" description="Low complexity" evidence="1">
    <location>
        <begin position="206"/>
        <end position="226"/>
    </location>
</feature>
<feature type="region of interest" description="Disordered" evidence="1">
    <location>
        <begin position="251"/>
        <end position="339"/>
    </location>
</feature>
<evidence type="ECO:0000313" key="2">
    <source>
        <dbReference type="Proteomes" id="UP000095285"/>
    </source>
</evidence>
<dbReference type="Proteomes" id="UP000095285">
    <property type="component" value="Unassembled WGS sequence"/>
</dbReference>
<feature type="compositionally biased region" description="Polar residues" evidence="1">
    <location>
        <begin position="310"/>
        <end position="339"/>
    </location>
</feature>